<evidence type="ECO:0000256" key="10">
    <source>
        <dbReference type="RuleBase" id="RU351113"/>
    </source>
</evidence>
<organism evidence="11">
    <name type="scientific">Ctenopseustis herana</name>
    <dbReference type="NCBI Taxonomy" id="65029"/>
    <lineage>
        <taxon>Eukaryota</taxon>
        <taxon>Metazoa</taxon>
        <taxon>Ecdysozoa</taxon>
        <taxon>Arthropoda</taxon>
        <taxon>Hexapoda</taxon>
        <taxon>Insecta</taxon>
        <taxon>Pterygota</taxon>
        <taxon>Neoptera</taxon>
        <taxon>Endopterygota</taxon>
        <taxon>Lepidoptera</taxon>
        <taxon>Glossata</taxon>
        <taxon>Ditrysia</taxon>
        <taxon>Tortricoidea</taxon>
        <taxon>Tortricidae</taxon>
        <taxon>Tortricinae</taxon>
        <taxon>Ctenopseustis</taxon>
    </lineage>
</organism>
<dbReference type="GO" id="GO:0005549">
    <property type="term" value="F:odorant binding"/>
    <property type="evidence" value="ECO:0007669"/>
    <property type="project" value="InterPro"/>
</dbReference>
<dbReference type="GO" id="GO:0005886">
    <property type="term" value="C:plasma membrane"/>
    <property type="evidence" value="ECO:0007669"/>
    <property type="project" value="UniProtKB-SubCell"/>
</dbReference>
<feature type="transmembrane region" description="Helical" evidence="10">
    <location>
        <begin position="202"/>
        <end position="226"/>
    </location>
</feature>
<evidence type="ECO:0000256" key="2">
    <source>
        <dbReference type="ARBA" id="ARBA00022475"/>
    </source>
</evidence>
<dbReference type="PANTHER" id="PTHR21137">
    <property type="entry name" value="ODORANT RECEPTOR"/>
    <property type="match status" value="1"/>
</dbReference>
<name>A0A097ITT5_9NEOP</name>
<keyword evidence="9 10" id="KW-0807">Transducer</keyword>
<evidence type="ECO:0000313" key="11">
    <source>
        <dbReference type="EMBL" id="AIT69873.1"/>
    </source>
</evidence>
<protein>
    <recommendedName>
        <fullName evidence="10">Odorant receptor</fullName>
    </recommendedName>
</protein>
<evidence type="ECO:0000256" key="6">
    <source>
        <dbReference type="ARBA" id="ARBA00022989"/>
    </source>
</evidence>
<comment type="similarity">
    <text evidence="10">Belongs to the insect chemoreceptor superfamily. Heteromeric odorant receptor channel (TC 1.A.69) family.</text>
</comment>
<dbReference type="EMBL" id="KM597196">
    <property type="protein sequence ID" value="AIT69873.1"/>
    <property type="molecule type" value="mRNA"/>
</dbReference>
<dbReference type="InterPro" id="IPR004117">
    <property type="entry name" value="7tm6_olfct_rcpt"/>
</dbReference>
<evidence type="ECO:0000256" key="9">
    <source>
        <dbReference type="ARBA" id="ARBA00023224"/>
    </source>
</evidence>
<dbReference type="GO" id="GO:0004984">
    <property type="term" value="F:olfactory receptor activity"/>
    <property type="evidence" value="ECO:0007669"/>
    <property type="project" value="InterPro"/>
</dbReference>
<feature type="transmembrane region" description="Helical" evidence="10">
    <location>
        <begin position="135"/>
        <end position="158"/>
    </location>
</feature>
<feature type="transmembrane region" description="Helical" evidence="10">
    <location>
        <begin position="69"/>
        <end position="88"/>
    </location>
</feature>
<keyword evidence="5 10" id="KW-0552">Olfaction</keyword>
<keyword evidence="7 10" id="KW-0472">Membrane</keyword>
<keyword evidence="2" id="KW-1003">Cell membrane</keyword>
<evidence type="ECO:0000256" key="7">
    <source>
        <dbReference type="ARBA" id="ARBA00023136"/>
    </source>
</evidence>
<accession>A0A097ITT5</accession>
<comment type="subcellular location">
    <subcellularLocation>
        <location evidence="1 10">Cell membrane</location>
        <topology evidence="1 10">Multi-pass membrane protein</topology>
    </subcellularLocation>
</comment>
<evidence type="ECO:0000256" key="8">
    <source>
        <dbReference type="ARBA" id="ARBA00023170"/>
    </source>
</evidence>
<reference evidence="11" key="1">
    <citation type="journal article" date="2014" name="J. Mol. Evol.">
        <title>Pheromone Receptor Evolution in the Cryptic Leafroller Species, Ctenopseustis obliquana and C. herana.</title>
        <authorList>
            <person name="Steinwender B."/>
            <person name="Thrimawithana A.H."/>
            <person name="Crowhurst R.N."/>
            <person name="Newcomb R.D."/>
        </authorList>
    </citation>
    <scope>NUCLEOTIDE SEQUENCE</scope>
</reference>
<dbReference type="GO" id="GO:0007165">
    <property type="term" value="P:signal transduction"/>
    <property type="evidence" value="ECO:0007669"/>
    <property type="project" value="UniProtKB-KW"/>
</dbReference>
<feature type="transmembrane region" description="Helical" evidence="10">
    <location>
        <begin position="41"/>
        <end position="63"/>
    </location>
</feature>
<keyword evidence="4 10" id="KW-0812">Transmembrane</keyword>
<keyword evidence="3 10" id="KW-0716">Sensory transduction</keyword>
<evidence type="ECO:0000256" key="4">
    <source>
        <dbReference type="ARBA" id="ARBA00022692"/>
    </source>
</evidence>
<keyword evidence="6 10" id="KW-1133">Transmembrane helix</keyword>
<evidence type="ECO:0000256" key="3">
    <source>
        <dbReference type="ARBA" id="ARBA00022606"/>
    </source>
</evidence>
<dbReference type="AlphaFoldDB" id="A0A097ITT5"/>
<dbReference type="PANTHER" id="PTHR21137:SF35">
    <property type="entry name" value="ODORANT RECEPTOR 19A-RELATED"/>
    <property type="match status" value="1"/>
</dbReference>
<evidence type="ECO:0000256" key="5">
    <source>
        <dbReference type="ARBA" id="ARBA00022725"/>
    </source>
</evidence>
<sequence length="415" mass="48070">MDVFNLRYMKRIRFTMRSIGAWPDHEFEDHPTTRLSAIRRYGYTTFLFTICSIGMVAQAMYLINNRDTLSFIDSGQTILTFFLCTVYIQRTLLPMQTSYREVIKEFSLNFNLVHYKDKSDYSAKMSNRIDKICEILSTIIHIQIYVASFFFNAVPLIINWNDGMFGPDRPANATFDHSVSYALPFNHQTYFRYTLIVVYNWYVSYNLSCVFCCQDLLIYVIVIHIWGHLKIFEHNLNNFPRPKINMKAGTNLAWFTKEENKDVHNRLKEIIQTYLHIKKFIETTSTAYSKTILVYYGFHLVTDCVLLLECSTMDPKALLKYGAITIVSYQQLIELSVVFELISSKSDGIINSVYDLPWECMDNSNRKTVLILLQIVQESLAVKAGGMVPIGLQTMVAVLKASFSYFMMLSAFADG</sequence>
<dbReference type="Pfam" id="PF02949">
    <property type="entry name" value="7tm_6"/>
    <property type="match status" value="1"/>
</dbReference>
<comment type="caution">
    <text evidence="10">Lacks conserved residue(s) required for the propagation of feature annotation.</text>
</comment>
<keyword evidence="8 10" id="KW-0675">Receptor</keyword>
<evidence type="ECO:0000256" key="1">
    <source>
        <dbReference type="ARBA" id="ARBA00004651"/>
    </source>
</evidence>
<proteinExistence type="evidence at transcript level"/>